<dbReference type="OrthoDB" id="784829at2"/>
<dbReference type="Gene3D" id="3.40.50.300">
    <property type="entry name" value="P-loop containing nucleotide triphosphate hydrolases"/>
    <property type="match status" value="1"/>
</dbReference>
<accession>T2GD55</accession>
<evidence type="ECO:0000313" key="3">
    <source>
        <dbReference type="Proteomes" id="UP000016587"/>
    </source>
</evidence>
<dbReference type="PATRIC" id="fig|1121448.10.peg.2041"/>
<name>T2GD55_MEGG1</name>
<reference evidence="3" key="2">
    <citation type="submission" date="2013-07" db="EMBL/GenBank/DDBJ databases">
        <authorList>
            <person name="Morais-Silva F.O."/>
            <person name="Rezende A.M."/>
            <person name="Pimentel C."/>
            <person name="Resende D.M."/>
            <person name="Santos C.I."/>
            <person name="Clemente C."/>
            <person name="de Oliveira L.M."/>
            <person name="da Silva S.M."/>
            <person name="Costa D.A."/>
            <person name="Varela-Raposo A."/>
            <person name="Horacio E.C.A."/>
            <person name="Matos M."/>
            <person name="Flores O."/>
            <person name="Ruiz J.C."/>
            <person name="Rodrigues-Pousada C."/>
        </authorList>
    </citation>
    <scope>NUCLEOTIDE SEQUENCE [LARGE SCALE GENOMIC DNA]</scope>
    <source>
        <strain evidence="3">ATCC 19364 / DSM 1382 / NCIMB 9332 / VKM B-1759</strain>
    </source>
</reference>
<evidence type="ECO:0000256" key="1">
    <source>
        <dbReference type="SAM" id="MobiDB-lite"/>
    </source>
</evidence>
<feature type="compositionally biased region" description="Polar residues" evidence="1">
    <location>
        <begin position="87"/>
        <end position="105"/>
    </location>
</feature>
<keyword evidence="3" id="KW-1185">Reference proteome</keyword>
<gene>
    <name evidence="2" type="ORF">DGI_2085</name>
</gene>
<dbReference type="Proteomes" id="UP000016587">
    <property type="component" value="Chromosome"/>
</dbReference>
<dbReference type="KEGG" id="dgg:DGI_2085"/>
<dbReference type="AlphaFoldDB" id="T2GD55"/>
<evidence type="ECO:0000313" key="2">
    <source>
        <dbReference type="EMBL" id="AGW13852.1"/>
    </source>
</evidence>
<dbReference type="eggNOG" id="COG3378">
    <property type="taxonomic scope" value="Bacteria"/>
</dbReference>
<reference evidence="2 3" key="1">
    <citation type="journal article" date="2013" name="J. Bacteriol.">
        <title>Roles of HynAB and Ech, the only two hydrogenases found in the model sulfate reducer Desulfovibrio gigas.</title>
        <authorList>
            <person name="Morais-Silva F.O."/>
            <person name="Santos C.I."/>
            <person name="Rodrigues R."/>
            <person name="Pereira I.A."/>
            <person name="Rodrigues-Pousada C."/>
        </authorList>
    </citation>
    <scope>NUCLEOTIDE SEQUENCE [LARGE SCALE GENOMIC DNA]</scope>
    <source>
        <strain evidence="3">ATCC 19364 / DSM 1382 / NCIMB 9332 / VKM B-1759</strain>
    </source>
</reference>
<feature type="compositionally biased region" description="Low complexity" evidence="1">
    <location>
        <begin position="106"/>
        <end position="117"/>
    </location>
</feature>
<evidence type="ECO:0008006" key="4">
    <source>
        <dbReference type="Google" id="ProtNLM"/>
    </source>
</evidence>
<dbReference type="STRING" id="1121448.DGI_2085"/>
<feature type="compositionally biased region" description="Low complexity" evidence="1">
    <location>
        <begin position="76"/>
        <end position="86"/>
    </location>
</feature>
<feature type="region of interest" description="Disordered" evidence="1">
    <location>
        <begin position="68"/>
        <end position="117"/>
    </location>
</feature>
<dbReference type="RefSeq" id="WP_021760765.1">
    <property type="nucleotide sequence ID" value="NC_022444.1"/>
</dbReference>
<protein>
    <recommendedName>
        <fullName evidence="4">ATP-binding protein</fullName>
    </recommendedName>
</protein>
<proteinExistence type="predicted"/>
<sequence length="602" mass="67401">MSLLSHEFFNLHQEDEFQNIEGSDEDKTMTDKFNGRLETPLSNVKVEHNPFRDQSLQYKPMPQAPVYSMQPPVVSTDTKNTLTTTTESNNPFENYNSKTTNSTAKPETTSPSTTNPFPFYSQTPAHGKASTKDVSDHELLIPLVTDIEFFADDLGDVYSKVNDVPHVIESSSSLLRQILEGRFLDIHNRLPRRSDVNNVIECLVFEAKRSGRTRKVFNRFAVLDNDNAKIIAIDLANSNGEAIIIDRNDWTVTSDHKIDFVRHPHMRELEHPDPSGSLLELSELLGVSDAESSLLFAWLACAMRTDMARPILMLHGSPGSGKSTRAKMLRDLLDPSVVFDMFPKKADELPLLMHSKAIPLFDNVGNHLSDDQSNTLCMACTGGSLSKRKLYSNRDMITLPFQRAVIMTAVNNPITASDLIDRSLIIRFERIKIRATDESLTARYLSRKSHILGGLLNIIPKALEIEKTLKINNLPRLAHFAKFGYAVSEALANGFTGDRFLAELRLSQQGSLLESVADDPLPGLIYDYVSQVQVDHVPMKVFFEDLMAYAKVCSIDPKKLPAAPNSMSRKINSMTHIFEEFGWLVSIDRGLGNVSVVTFNKA</sequence>
<dbReference type="SUPFAM" id="SSF52540">
    <property type="entry name" value="P-loop containing nucleoside triphosphate hydrolases"/>
    <property type="match status" value="1"/>
</dbReference>
<organism evidence="2 3">
    <name type="scientific">Megalodesulfovibrio gigas (strain ATCC 19364 / DSM 1382 / NCIMB 9332 / VKM B-1759)</name>
    <name type="common">Desulfovibrio gigas</name>
    <dbReference type="NCBI Taxonomy" id="1121448"/>
    <lineage>
        <taxon>Bacteria</taxon>
        <taxon>Pseudomonadati</taxon>
        <taxon>Thermodesulfobacteriota</taxon>
        <taxon>Desulfovibrionia</taxon>
        <taxon>Desulfovibrionales</taxon>
        <taxon>Desulfovibrionaceae</taxon>
        <taxon>Megalodesulfovibrio</taxon>
    </lineage>
</organism>
<dbReference type="InterPro" id="IPR027417">
    <property type="entry name" value="P-loop_NTPase"/>
</dbReference>
<dbReference type="HOGENOM" id="CLU_453247_0_0_7"/>
<dbReference type="EMBL" id="CP006585">
    <property type="protein sequence ID" value="AGW13852.1"/>
    <property type="molecule type" value="Genomic_DNA"/>
</dbReference>